<dbReference type="Gene3D" id="2.40.50.100">
    <property type="match status" value="1"/>
</dbReference>
<dbReference type="Gene3D" id="2.40.30.170">
    <property type="match status" value="1"/>
</dbReference>
<evidence type="ECO:0000313" key="6">
    <source>
        <dbReference type="Proteomes" id="UP000450917"/>
    </source>
</evidence>
<name>A0A7X3CVB8_9BACL</name>
<dbReference type="PANTHER" id="PTHR32347">
    <property type="entry name" value="EFFLUX SYSTEM COMPONENT YKNX-RELATED"/>
    <property type="match status" value="1"/>
</dbReference>
<dbReference type="PANTHER" id="PTHR32347:SF14">
    <property type="entry name" value="EFFLUX SYSTEM COMPONENT YKNX-RELATED"/>
    <property type="match status" value="1"/>
</dbReference>
<keyword evidence="2 3" id="KW-0175">Coiled coil</keyword>
<dbReference type="InterPro" id="IPR050465">
    <property type="entry name" value="UPF0194_transport"/>
</dbReference>
<evidence type="ECO:0000256" key="1">
    <source>
        <dbReference type="ARBA" id="ARBA00004196"/>
    </source>
</evidence>
<dbReference type="Proteomes" id="UP000450917">
    <property type="component" value="Unassembled WGS sequence"/>
</dbReference>
<reference evidence="5 6" key="1">
    <citation type="submission" date="2019-11" db="EMBL/GenBank/DDBJ databases">
        <title>Draft genome sequences of five Paenibacillus species of dairy origin.</title>
        <authorList>
            <person name="Olajide A.M."/>
            <person name="Chen S."/>
            <person name="Lapointe G."/>
        </authorList>
    </citation>
    <scope>NUCLEOTIDE SEQUENCE [LARGE SCALE GENOMIC DNA]</scope>
    <source>
        <strain evidence="5 6">2CS3</strain>
    </source>
</reference>
<feature type="coiled-coil region" evidence="3">
    <location>
        <begin position="194"/>
        <end position="221"/>
    </location>
</feature>
<comment type="subcellular location">
    <subcellularLocation>
        <location evidence="1">Cell envelope</location>
    </subcellularLocation>
</comment>
<dbReference type="Pfam" id="PF25917">
    <property type="entry name" value="BSH_RND"/>
    <property type="match status" value="1"/>
</dbReference>
<keyword evidence="6" id="KW-1185">Reference proteome</keyword>
<evidence type="ECO:0000256" key="3">
    <source>
        <dbReference type="SAM" id="Coils"/>
    </source>
</evidence>
<comment type="caution">
    <text evidence="5">The sequence shown here is derived from an EMBL/GenBank/DDBJ whole genome shotgun (WGS) entry which is preliminary data.</text>
</comment>
<dbReference type="InterPro" id="IPR058625">
    <property type="entry name" value="MdtA-like_BSH"/>
</dbReference>
<dbReference type="AlphaFoldDB" id="A0A7X3CVB8"/>
<dbReference type="GO" id="GO:0030313">
    <property type="term" value="C:cell envelope"/>
    <property type="evidence" value="ECO:0007669"/>
    <property type="project" value="UniProtKB-SubCell"/>
</dbReference>
<evidence type="ECO:0000313" key="5">
    <source>
        <dbReference type="EMBL" id="MUG72939.1"/>
    </source>
</evidence>
<organism evidence="5 6">
    <name type="scientific">Paenibacillus validus</name>
    <dbReference type="NCBI Taxonomy" id="44253"/>
    <lineage>
        <taxon>Bacteria</taxon>
        <taxon>Bacillati</taxon>
        <taxon>Bacillota</taxon>
        <taxon>Bacilli</taxon>
        <taxon>Bacillales</taxon>
        <taxon>Paenibacillaceae</taxon>
        <taxon>Paenibacillus</taxon>
    </lineage>
</organism>
<accession>A0A7X3CVB8</accession>
<proteinExistence type="predicted"/>
<dbReference type="RefSeq" id="WP_155615394.1">
    <property type="nucleotide sequence ID" value="NZ_WNZX01000019.1"/>
</dbReference>
<protein>
    <submittedName>
        <fullName evidence="5">HlyD family efflux transporter periplasmic adaptor subunit</fullName>
    </submittedName>
</protein>
<sequence length="333" mass="37348">MTAIRMVWAVLLAVLLISASGVLYMFSKGEEVKVISVTQADLVQYVQATGKVKPKDERKFYAQTNGKLLHVYIKAGDKVREKQVLAEIDPSDTQFKLQQLELQLEQVQADWNKMQEGPKPEEVKLLEESIHQGEIKLAMITREWNKLRNDYDTGTALNTQLQQKEDEMKLAQSALNAAPNNLALIQQGPSLIDRTKYDAKVKEIQLQQEQLEKDLLNMQVVSNRSGTVIDLTVQEGQIVERGRELLTLADLSQIEIISDVKEAQISQIFMNQAAVIEGSALGEEQYKARVIKMAPIAKASQDNQGKKAVVAVTLSLDEAPLSCFPDTRWMLTL</sequence>
<evidence type="ECO:0000259" key="4">
    <source>
        <dbReference type="Pfam" id="PF25917"/>
    </source>
</evidence>
<dbReference type="EMBL" id="WNZX01000019">
    <property type="protein sequence ID" value="MUG72939.1"/>
    <property type="molecule type" value="Genomic_DNA"/>
</dbReference>
<dbReference type="SUPFAM" id="SSF111369">
    <property type="entry name" value="HlyD-like secretion proteins"/>
    <property type="match status" value="1"/>
</dbReference>
<evidence type="ECO:0000256" key="2">
    <source>
        <dbReference type="ARBA" id="ARBA00023054"/>
    </source>
</evidence>
<feature type="domain" description="Multidrug resistance protein MdtA-like barrel-sandwich hybrid" evidence="4">
    <location>
        <begin position="62"/>
        <end position="244"/>
    </location>
</feature>
<gene>
    <name evidence="5" type="ORF">GNP93_19965</name>
</gene>